<feature type="non-terminal residue" evidence="2">
    <location>
        <position position="56"/>
    </location>
</feature>
<accession>A0A0C2F653</accession>
<dbReference type="InterPro" id="IPR055406">
    <property type="entry name" value="HEAT_Maestro"/>
</dbReference>
<dbReference type="OrthoDB" id="1884734at2759"/>
<name>A0A0C2F653_9BILA</name>
<evidence type="ECO:0000259" key="1">
    <source>
        <dbReference type="Pfam" id="PF23227"/>
    </source>
</evidence>
<sequence length="56" mass="6645">MESIVALNKLVSRANDSQLRSILRQVLLKIRPCFEKVLFNRRVRCSTRCVLQSLWR</sequence>
<dbReference type="EMBL" id="KN781047">
    <property type="protein sequence ID" value="KIH44005.1"/>
    <property type="molecule type" value="Genomic_DNA"/>
</dbReference>
<feature type="domain" description="Maestro/Maestro-like HEAT-repeats" evidence="1">
    <location>
        <begin position="1"/>
        <end position="37"/>
    </location>
</feature>
<dbReference type="AlphaFoldDB" id="A0A0C2F653"/>
<evidence type="ECO:0000313" key="3">
    <source>
        <dbReference type="Proteomes" id="UP000054047"/>
    </source>
</evidence>
<proteinExistence type="predicted"/>
<evidence type="ECO:0000313" key="2">
    <source>
        <dbReference type="EMBL" id="KIH44005.1"/>
    </source>
</evidence>
<organism evidence="2 3">
    <name type="scientific">Ancylostoma duodenale</name>
    <dbReference type="NCBI Taxonomy" id="51022"/>
    <lineage>
        <taxon>Eukaryota</taxon>
        <taxon>Metazoa</taxon>
        <taxon>Ecdysozoa</taxon>
        <taxon>Nematoda</taxon>
        <taxon>Chromadorea</taxon>
        <taxon>Rhabditida</taxon>
        <taxon>Rhabditina</taxon>
        <taxon>Rhabditomorpha</taxon>
        <taxon>Strongyloidea</taxon>
        <taxon>Ancylostomatidae</taxon>
        <taxon>Ancylostomatinae</taxon>
        <taxon>Ancylostoma</taxon>
    </lineage>
</organism>
<keyword evidence="3" id="KW-1185">Reference proteome</keyword>
<dbReference type="Proteomes" id="UP000054047">
    <property type="component" value="Unassembled WGS sequence"/>
</dbReference>
<reference evidence="2 3" key="1">
    <citation type="submission" date="2013-12" db="EMBL/GenBank/DDBJ databases">
        <title>Draft genome of the parsitic nematode Ancylostoma duodenale.</title>
        <authorList>
            <person name="Mitreva M."/>
        </authorList>
    </citation>
    <scope>NUCLEOTIDE SEQUENCE [LARGE SCALE GENOMIC DNA]</scope>
    <source>
        <strain evidence="2 3">Zhejiang</strain>
    </source>
</reference>
<gene>
    <name evidence="2" type="ORF">ANCDUO_25980</name>
</gene>
<dbReference type="Pfam" id="PF23227">
    <property type="entry name" value="HEAT_MROH2B_C"/>
    <property type="match status" value="1"/>
</dbReference>
<protein>
    <recommendedName>
        <fullName evidence="1">Maestro/Maestro-like HEAT-repeats domain-containing protein</fullName>
    </recommendedName>
</protein>